<dbReference type="InterPro" id="IPR001647">
    <property type="entry name" value="HTH_TetR"/>
</dbReference>
<organism evidence="4">
    <name type="scientific">Candidatus Atribacter allofermentans</name>
    <dbReference type="NCBI Taxonomy" id="1852833"/>
    <lineage>
        <taxon>Bacteria</taxon>
        <taxon>Pseudomonadati</taxon>
        <taxon>Atribacterota</taxon>
        <taxon>Atribacteria</taxon>
        <taxon>Atribacterales</taxon>
        <taxon>Atribacteraceae</taxon>
        <taxon>Atribacter</taxon>
    </lineage>
</organism>
<sequence length="191" mass="22440">MIDKKQKILEAAKKIFAEKSYFEATLEEISNSSGVKKSTIYYYFSSKLDLMVGLIEQVILQAMEKVKDVPHTKNQKERVAAIIENLFNFIMEERELMTVFQRAGYDFLHHHNTLERFKKVMDKFQIFRDNFGNKIGDIVTVNGYIIPGKDFMRVLTSSIWGYCMDESKEGKIITEDKKEMFQEIFTAFLRE</sequence>
<evidence type="ECO:0000313" key="4">
    <source>
        <dbReference type="EMBL" id="OQA54786.1"/>
    </source>
</evidence>
<accession>A0A1V5SJR0</accession>
<gene>
    <name evidence="4" type="primary">fadR</name>
    <name evidence="4" type="ORF">BWY41_01888</name>
</gene>
<dbReference type="Proteomes" id="UP000485569">
    <property type="component" value="Unassembled WGS sequence"/>
</dbReference>
<dbReference type="PROSITE" id="PS50977">
    <property type="entry name" value="HTH_TETR_2"/>
    <property type="match status" value="1"/>
</dbReference>
<keyword evidence="1 2" id="KW-0238">DNA-binding</keyword>
<evidence type="ECO:0000259" key="3">
    <source>
        <dbReference type="PROSITE" id="PS50977"/>
    </source>
</evidence>
<comment type="caution">
    <text evidence="4">The sequence shown here is derived from an EMBL/GenBank/DDBJ whole genome shotgun (WGS) entry which is preliminary data.</text>
</comment>
<dbReference type="PANTHER" id="PTHR43479">
    <property type="entry name" value="ACREF/ENVCD OPERON REPRESSOR-RELATED"/>
    <property type="match status" value="1"/>
</dbReference>
<dbReference type="AlphaFoldDB" id="A0A1V5SJR0"/>
<evidence type="ECO:0000256" key="2">
    <source>
        <dbReference type="PROSITE-ProRule" id="PRU00335"/>
    </source>
</evidence>
<dbReference type="InterPro" id="IPR050624">
    <property type="entry name" value="HTH-type_Tx_Regulator"/>
</dbReference>
<feature type="domain" description="HTH tetR-type" evidence="3">
    <location>
        <begin position="2"/>
        <end position="62"/>
    </location>
</feature>
<dbReference type="InterPro" id="IPR009057">
    <property type="entry name" value="Homeodomain-like_sf"/>
</dbReference>
<feature type="DNA-binding region" description="H-T-H motif" evidence="2">
    <location>
        <begin position="25"/>
        <end position="44"/>
    </location>
</feature>
<evidence type="ECO:0000256" key="1">
    <source>
        <dbReference type="ARBA" id="ARBA00023125"/>
    </source>
</evidence>
<protein>
    <submittedName>
        <fullName evidence="4">Fatty acid metabolism regulator protein</fullName>
    </submittedName>
</protein>
<dbReference type="PANTHER" id="PTHR43479:SF11">
    <property type="entry name" value="ACREF_ENVCD OPERON REPRESSOR-RELATED"/>
    <property type="match status" value="1"/>
</dbReference>
<name>A0A1V5SJR0_9BACT</name>
<dbReference type="Pfam" id="PF00440">
    <property type="entry name" value="TetR_N"/>
    <property type="match status" value="1"/>
</dbReference>
<dbReference type="GO" id="GO:0003677">
    <property type="term" value="F:DNA binding"/>
    <property type="evidence" value="ECO:0007669"/>
    <property type="project" value="UniProtKB-UniRule"/>
</dbReference>
<dbReference type="PRINTS" id="PR00455">
    <property type="entry name" value="HTHTETR"/>
</dbReference>
<dbReference type="EMBL" id="MWBQ01000196">
    <property type="protein sequence ID" value="OQA54786.1"/>
    <property type="molecule type" value="Genomic_DNA"/>
</dbReference>
<dbReference type="SUPFAM" id="SSF46689">
    <property type="entry name" value="Homeodomain-like"/>
    <property type="match status" value="1"/>
</dbReference>
<reference evidence="4" key="1">
    <citation type="submission" date="2017-02" db="EMBL/GenBank/DDBJ databases">
        <title>Delving into the versatile metabolic prowess of the omnipresent phylum Bacteroidetes.</title>
        <authorList>
            <person name="Nobu M.K."/>
            <person name="Mei R."/>
            <person name="Narihiro T."/>
            <person name="Kuroda K."/>
            <person name="Liu W.-T."/>
        </authorList>
    </citation>
    <scope>NUCLEOTIDE SEQUENCE</scope>
    <source>
        <strain evidence="4">ADurb.Bin276</strain>
    </source>
</reference>
<proteinExistence type="predicted"/>
<dbReference type="Gene3D" id="1.10.357.10">
    <property type="entry name" value="Tetracycline Repressor, domain 2"/>
    <property type="match status" value="1"/>
</dbReference>